<evidence type="ECO:0000313" key="8">
    <source>
        <dbReference type="EMBL" id="ANU62519.1"/>
    </source>
</evidence>
<protein>
    <submittedName>
        <fullName evidence="8">DNA-binding response regulator</fullName>
    </submittedName>
</protein>
<dbReference type="Gene3D" id="6.10.250.690">
    <property type="match status" value="1"/>
</dbReference>
<organism evidence="8 9">
    <name type="scientific">Muribaculum intestinale</name>
    <dbReference type="NCBI Taxonomy" id="1796646"/>
    <lineage>
        <taxon>Bacteria</taxon>
        <taxon>Pseudomonadati</taxon>
        <taxon>Bacteroidota</taxon>
        <taxon>Bacteroidia</taxon>
        <taxon>Bacteroidales</taxon>
        <taxon>Muribaculaceae</taxon>
        <taxon>Muribaculum</taxon>
    </lineage>
</organism>
<evidence type="ECO:0000313" key="9">
    <source>
        <dbReference type="Proteomes" id="UP000186351"/>
    </source>
</evidence>
<evidence type="ECO:0000259" key="6">
    <source>
        <dbReference type="PROSITE" id="PS50110"/>
    </source>
</evidence>
<dbReference type="SMART" id="SM00448">
    <property type="entry name" value="REC"/>
    <property type="match status" value="1"/>
</dbReference>
<accession>A0A1Z2XEZ4</accession>
<dbReference type="InterPro" id="IPR011006">
    <property type="entry name" value="CheY-like_superfamily"/>
</dbReference>
<dbReference type="CDD" id="cd00383">
    <property type="entry name" value="trans_reg_C"/>
    <property type="match status" value="1"/>
</dbReference>
<dbReference type="Proteomes" id="UP000186351">
    <property type="component" value="Chromosome"/>
</dbReference>
<dbReference type="PANTHER" id="PTHR48111">
    <property type="entry name" value="REGULATOR OF RPOS"/>
    <property type="match status" value="1"/>
</dbReference>
<evidence type="ECO:0000256" key="5">
    <source>
        <dbReference type="PROSITE-ProRule" id="PRU01091"/>
    </source>
</evidence>
<dbReference type="InterPro" id="IPR001789">
    <property type="entry name" value="Sig_transdc_resp-reg_receiver"/>
</dbReference>
<dbReference type="GO" id="GO:0032993">
    <property type="term" value="C:protein-DNA complex"/>
    <property type="evidence" value="ECO:0007669"/>
    <property type="project" value="TreeGrafter"/>
</dbReference>
<feature type="domain" description="Response regulatory" evidence="6">
    <location>
        <begin position="5"/>
        <end position="120"/>
    </location>
</feature>
<dbReference type="STRING" id="1796646.A4V02_01370"/>
<dbReference type="SUPFAM" id="SSF46894">
    <property type="entry name" value="C-terminal effector domain of the bipartite response regulators"/>
    <property type="match status" value="1"/>
</dbReference>
<dbReference type="PANTHER" id="PTHR48111:SF40">
    <property type="entry name" value="PHOSPHATE REGULON TRANSCRIPTIONAL REGULATORY PROTEIN PHOB"/>
    <property type="match status" value="1"/>
</dbReference>
<dbReference type="Pfam" id="PF00072">
    <property type="entry name" value="Response_reg"/>
    <property type="match status" value="1"/>
</dbReference>
<keyword evidence="2" id="KW-0902">Two-component regulatory system</keyword>
<keyword evidence="3 5" id="KW-0238">DNA-binding</keyword>
<dbReference type="PROSITE" id="PS51755">
    <property type="entry name" value="OMPR_PHOB"/>
    <property type="match status" value="1"/>
</dbReference>
<dbReference type="AlphaFoldDB" id="A0A1B1S6U9"/>
<dbReference type="OrthoDB" id="9790442at2"/>
<dbReference type="RefSeq" id="WP_068959916.1">
    <property type="nucleotide sequence ID" value="NZ_CAMWFV010000106.1"/>
</dbReference>
<dbReference type="InterPro" id="IPR036388">
    <property type="entry name" value="WH-like_DNA-bd_sf"/>
</dbReference>
<dbReference type="InterPro" id="IPR001867">
    <property type="entry name" value="OmpR/PhoB-type_DNA-bd"/>
</dbReference>
<dbReference type="GO" id="GO:0000156">
    <property type="term" value="F:phosphorelay response regulator activity"/>
    <property type="evidence" value="ECO:0007669"/>
    <property type="project" value="TreeGrafter"/>
</dbReference>
<dbReference type="Gene3D" id="3.40.50.2300">
    <property type="match status" value="1"/>
</dbReference>
<evidence type="ECO:0000259" key="7">
    <source>
        <dbReference type="PROSITE" id="PS51755"/>
    </source>
</evidence>
<dbReference type="EMBL" id="CP015402">
    <property type="protein sequence ID" value="ANU62519.1"/>
    <property type="molecule type" value="Genomic_DNA"/>
</dbReference>
<dbReference type="GO" id="GO:0000976">
    <property type="term" value="F:transcription cis-regulatory region binding"/>
    <property type="evidence" value="ECO:0007669"/>
    <property type="project" value="TreeGrafter"/>
</dbReference>
<dbReference type="Pfam" id="PF00486">
    <property type="entry name" value="Trans_reg_C"/>
    <property type="match status" value="1"/>
</dbReference>
<dbReference type="Gene3D" id="1.10.10.10">
    <property type="entry name" value="Winged helix-like DNA-binding domain superfamily/Winged helix DNA-binding domain"/>
    <property type="match status" value="1"/>
</dbReference>
<dbReference type="InterPro" id="IPR039420">
    <property type="entry name" value="WalR-like"/>
</dbReference>
<dbReference type="GO" id="GO:0006355">
    <property type="term" value="P:regulation of DNA-templated transcription"/>
    <property type="evidence" value="ECO:0007669"/>
    <property type="project" value="InterPro"/>
</dbReference>
<feature type="modified residue" description="4-aspartylphosphate" evidence="4">
    <location>
        <position position="53"/>
    </location>
</feature>
<dbReference type="PROSITE" id="PS50110">
    <property type="entry name" value="RESPONSE_REGULATORY"/>
    <property type="match status" value="1"/>
</dbReference>
<sequence length="234" mass="26343">MINKKILVVDDETTLCDTLRFNLELEGYEVDTAYSAEEALAMDLSVYALVLLDVMMGEISGWQMARIMKGNPRLAGIPIIFCTAKDSEDDMVAGLDLGADDYISKPYSIRNVVARVRSVLRRASSGASVQQAGPGDDNCLITYEGLTLNSALKRCTVDGTEVRLPRKEFEMLWLMLSHRGKIFSREEFLKKIWPEEIVVVERVVDVNITRLRSKLGQYGRMIVTRSGYGYGWQD</sequence>
<keyword evidence="9" id="KW-1185">Reference proteome</keyword>
<dbReference type="SUPFAM" id="SSF52172">
    <property type="entry name" value="CheY-like"/>
    <property type="match status" value="1"/>
</dbReference>
<dbReference type="SMART" id="SM00862">
    <property type="entry name" value="Trans_reg_C"/>
    <property type="match status" value="1"/>
</dbReference>
<name>A0A1B1S6U9_9BACT</name>
<feature type="DNA-binding region" description="OmpR/PhoB-type" evidence="5">
    <location>
        <begin position="138"/>
        <end position="234"/>
    </location>
</feature>
<dbReference type="GeneID" id="65535484"/>
<evidence type="ECO:0000256" key="2">
    <source>
        <dbReference type="ARBA" id="ARBA00023012"/>
    </source>
</evidence>
<feature type="domain" description="OmpR/PhoB-type" evidence="7">
    <location>
        <begin position="138"/>
        <end position="234"/>
    </location>
</feature>
<proteinExistence type="predicted"/>
<dbReference type="InterPro" id="IPR016032">
    <property type="entry name" value="Sig_transdc_resp-reg_C-effctor"/>
</dbReference>
<evidence type="ECO:0000256" key="3">
    <source>
        <dbReference type="ARBA" id="ARBA00023125"/>
    </source>
</evidence>
<dbReference type="KEGG" id="pary:A4V02_01370"/>
<evidence type="ECO:0000256" key="1">
    <source>
        <dbReference type="ARBA" id="ARBA00022553"/>
    </source>
</evidence>
<accession>A0A1B1S6U9</accession>
<reference evidence="9" key="1">
    <citation type="submission" date="2016-04" db="EMBL/GenBank/DDBJ databases">
        <title>Complete Genome Sequences of Twelve Strains of a Stable Defined Moderately Diverse Mouse Microbiota 2 (sDMDMm2).</title>
        <authorList>
            <person name="Uchimura Y."/>
            <person name="Wyss M."/>
            <person name="Brugiroux S."/>
            <person name="Limenitakis J.P."/>
            <person name="Stecher B."/>
            <person name="McCoy K.D."/>
            <person name="Macpherson A.J."/>
        </authorList>
    </citation>
    <scope>NUCLEOTIDE SEQUENCE [LARGE SCALE GENOMIC DNA]</scope>
    <source>
        <strain evidence="9">YL27</strain>
    </source>
</reference>
<evidence type="ECO:0000256" key="4">
    <source>
        <dbReference type="PROSITE-ProRule" id="PRU00169"/>
    </source>
</evidence>
<dbReference type="GO" id="GO:0005829">
    <property type="term" value="C:cytosol"/>
    <property type="evidence" value="ECO:0007669"/>
    <property type="project" value="TreeGrafter"/>
</dbReference>
<keyword evidence="1 4" id="KW-0597">Phosphoprotein</keyword>
<gene>
    <name evidence="8" type="ORF">A4V02_01370</name>
</gene>